<dbReference type="GO" id="GO:0004672">
    <property type="term" value="F:protein kinase activity"/>
    <property type="evidence" value="ECO:0007669"/>
    <property type="project" value="InterPro"/>
</dbReference>
<dbReference type="EnsemblPlants" id="EMT28102">
    <property type="protein sequence ID" value="EMT28102"/>
    <property type="gene ID" value="F775_19773"/>
</dbReference>
<evidence type="ECO:0000256" key="1">
    <source>
        <dbReference type="ARBA" id="ARBA00022741"/>
    </source>
</evidence>
<dbReference type="InterPro" id="IPR011009">
    <property type="entry name" value="Kinase-like_dom_sf"/>
</dbReference>
<keyword evidence="2" id="KW-0067">ATP-binding</keyword>
<dbReference type="InterPro" id="IPR000719">
    <property type="entry name" value="Prot_kinase_dom"/>
</dbReference>
<accession>M8CL30</accession>
<dbReference type="InterPro" id="IPR050528">
    <property type="entry name" value="L-type_Lectin-RKs"/>
</dbReference>
<dbReference type="PANTHER" id="PTHR27007">
    <property type="match status" value="1"/>
</dbReference>
<dbReference type="SUPFAM" id="SSF56112">
    <property type="entry name" value="Protein kinase-like (PK-like)"/>
    <property type="match status" value="1"/>
</dbReference>
<protein>
    <submittedName>
        <fullName evidence="3">U-box domain-containing protein 52</fullName>
    </submittedName>
</protein>
<dbReference type="PROSITE" id="PS00108">
    <property type="entry name" value="PROTEIN_KINASE_ST"/>
    <property type="match status" value="1"/>
</dbReference>
<sequence>MKDIGSALFTSTTTAPRFILHRDIKPGNILLDNNFNAKLPDLRLSRIRNQDNMKLMTTAVGTEGYIDPECRKAGKVKFNLSSDMYSLGIVLLDITCTESTRSKSGICIDRRRLTFPNRTQTLAELEETSKNIALPLAKARIHRSIVALRPPETRQNGCSADGR</sequence>
<evidence type="ECO:0000313" key="3">
    <source>
        <dbReference type="EnsemblPlants" id="EMT28102"/>
    </source>
</evidence>
<keyword evidence="1" id="KW-0547">Nucleotide-binding</keyword>
<dbReference type="Pfam" id="PF00069">
    <property type="entry name" value="Pkinase"/>
    <property type="match status" value="1"/>
</dbReference>
<proteinExistence type="predicted"/>
<dbReference type="Gene3D" id="1.10.510.10">
    <property type="entry name" value="Transferase(Phosphotransferase) domain 1"/>
    <property type="match status" value="1"/>
</dbReference>
<organism evidence="3">
    <name type="scientific">Aegilops tauschii</name>
    <name type="common">Tausch's goatgrass</name>
    <name type="synonym">Aegilops squarrosa</name>
    <dbReference type="NCBI Taxonomy" id="37682"/>
    <lineage>
        <taxon>Eukaryota</taxon>
        <taxon>Viridiplantae</taxon>
        <taxon>Streptophyta</taxon>
        <taxon>Embryophyta</taxon>
        <taxon>Tracheophyta</taxon>
        <taxon>Spermatophyta</taxon>
        <taxon>Magnoliopsida</taxon>
        <taxon>Liliopsida</taxon>
        <taxon>Poales</taxon>
        <taxon>Poaceae</taxon>
        <taxon>BOP clade</taxon>
        <taxon>Pooideae</taxon>
        <taxon>Triticodae</taxon>
        <taxon>Triticeae</taxon>
        <taxon>Triticinae</taxon>
        <taxon>Aegilops</taxon>
    </lineage>
</organism>
<dbReference type="InterPro" id="IPR008271">
    <property type="entry name" value="Ser/Thr_kinase_AS"/>
</dbReference>
<dbReference type="GO" id="GO:0005524">
    <property type="term" value="F:ATP binding"/>
    <property type="evidence" value="ECO:0007669"/>
    <property type="project" value="UniProtKB-KW"/>
</dbReference>
<dbReference type="AlphaFoldDB" id="M8CL30"/>
<reference evidence="3" key="1">
    <citation type="submission" date="2015-06" db="UniProtKB">
        <authorList>
            <consortium name="EnsemblPlants"/>
        </authorList>
    </citation>
    <scope>IDENTIFICATION</scope>
</reference>
<name>M8CL30_AEGTA</name>
<dbReference type="PROSITE" id="PS50011">
    <property type="entry name" value="PROTEIN_KINASE_DOM"/>
    <property type="match status" value="1"/>
</dbReference>
<evidence type="ECO:0000256" key="2">
    <source>
        <dbReference type="ARBA" id="ARBA00022840"/>
    </source>
</evidence>